<protein>
    <recommendedName>
        <fullName evidence="5">Ubiquitin-like protease family profile domain-containing protein</fullName>
    </recommendedName>
</protein>
<dbReference type="STRING" id="5888.A0E230"/>
<evidence type="ECO:0000256" key="3">
    <source>
        <dbReference type="ARBA" id="ARBA00022801"/>
    </source>
</evidence>
<keyword evidence="2" id="KW-0645">Protease</keyword>
<dbReference type="Pfam" id="PF02902">
    <property type="entry name" value="Peptidase_C48"/>
    <property type="match status" value="1"/>
</dbReference>
<dbReference type="PROSITE" id="PS50600">
    <property type="entry name" value="ULP_PROTEASE"/>
    <property type="match status" value="1"/>
</dbReference>
<dbReference type="OrthoDB" id="5065855at2759"/>
<reference evidence="6 7" key="1">
    <citation type="journal article" date="2006" name="Nature">
        <title>Global trends of whole-genome duplications revealed by the ciliate Paramecium tetraurelia.</title>
        <authorList>
            <consortium name="Genoscope"/>
            <person name="Aury J.-M."/>
            <person name="Jaillon O."/>
            <person name="Duret L."/>
            <person name="Noel B."/>
            <person name="Jubin C."/>
            <person name="Porcel B.M."/>
            <person name="Segurens B."/>
            <person name="Daubin V."/>
            <person name="Anthouard V."/>
            <person name="Aiach N."/>
            <person name="Arnaiz O."/>
            <person name="Billaut A."/>
            <person name="Beisson J."/>
            <person name="Blanc I."/>
            <person name="Bouhouche K."/>
            <person name="Camara F."/>
            <person name="Duharcourt S."/>
            <person name="Guigo R."/>
            <person name="Gogendeau D."/>
            <person name="Katinka M."/>
            <person name="Keller A.-M."/>
            <person name="Kissmehl R."/>
            <person name="Klotz C."/>
            <person name="Koll F."/>
            <person name="Le Moue A."/>
            <person name="Lepere C."/>
            <person name="Malinsky S."/>
            <person name="Nowacki M."/>
            <person name="Nowak J.K."/>
            <person name="Plattner H."/>
            <person name="Poulain J."/>
            <person name="Ruiz F."/>
            <person name="Serrano V."/>
            <person name="Zagulski M."/>
            <person name="Dessen P."/>
            <person name="Betermier M."/>
            <person name="Weissenbach J."/>
            <person name="Scarpelli C."/>
            <person name="Schachter V."/>
            <person name="Sperling L."/>
            <person name="Meyer E."/>
            <person name="Cohen J."/>
            <person name="Wincker P."/>
        </authorList>
    </citation>
    <scope>NUCLEOTIDE SEQUENCE [LARGE SCALE GENOMIC DNA]</scope>
    <source>
        <strain evidence="6 7">Stock d4-2</strain>
    </source>
</reference>
<dbReference type="GO" id="GO:0019784">
    <property type="term" value="F:deNEDDylase activity"/>
    <property type="evidence" value="ECO:0000318"/>
    <property type="project" value="GO_Central"/>
</dbReference>
<name>A0E230_PARTE</name>
<dbReference type="RefSeq" id="XP_001456744.1">
    <property type="nucleotide sequence ID" value="XM_001456707.1"/>
</dbReference>
<dbReference type="Proteomes" id="UP000000600">
    <property type="component" value="Unassembled WGS sequence"/>
</dbReference>
<accession>A0E230</accession>
<dbReference type="Gene3D" id="3.40.395.10">
    <property type="entry name" value="Adenoviral Proteinase, Chain A"/>
    <property type="match status" value="1"/>
</dbReference>
<dbReference type="HOGENOM" id="CLU_041864_0_0_1"/>
<dbReference type="InParanoid" id="A0E230"/>
<dbReference type="PANTHER" id="PTHR46468">
    <property type="entry name" value="SENTRIN-SPECIFIC PROTEASE 8"/>
    <property type="match status" value="1"/>
</dbReference>
<dbReference type="OMA" id="SCGYRVC"/>
<dbReference type="InterPro" id="IPR003653">
    <property type="entry name" value="Peptidase_C48_C"/>
</dbReference>
<dbReference type="AlphaFoldDB" id="A0E230"/>
<comment type="similarity">
    <text evidence="1">Belongs to the peptidase C48 family.</text>
</comment>
<evidence type="ECO:0000259" key="5">
    <source>
        <dbReference type="PROSITE" id="PS50600"/>
    </source>
</evidence>
<dbReference type="KEGG" id="ptm:GSPATT00022518001"/>
<keyword evidence="4" id="KW-0788">Thiol protease</keyword>
<organism evidence="6 7">
    <name type="scientific">Paramecium tetraurelia</name>
    <dbReference type="NCBI Taxonomy" id="5888"/>
    <lineage>
        <taxon>Eukaryota</taxon>
        <taxon>Sar</taxon>
        <taxon>Alveolata</taxon>
        <taxon>Ciliophora</taxon>
        <taxon>Intramacronucleata</taxon>
        <taxon>Oligohymenophorea</taxon>
        <taxon>Peniculida</taxon>
        <taxon>Parameciidae</taxon>
        <taxon>Paramecium</taxon>
    </lineage>
</organism>
<sequence length="422" mass="50855">MWKEFCSFCSLFNCIKPRDKRIEPERPQIPDDSEEVNNQDIKNNNRELQNQPNVNINEEVYITRKFTYFEGFEKVEIKNDKYDKLMIFTNILFYYCEERTEQNQFNQYEGELYKTKYDEDINPKFVFEQGMFQINLEEKSFKLIQESIEQPIGITEDFDEKSNNLMNDQNDRFQDNNKRKIRINDADTHKQVNINHSGDNYQLHNQKKNQQMFCKFNQSLTTNDVNILSEKKWMTSSIIDSYVLYLNKSGEEKYFALQQEQRKSIRRILFFPSSLTTNFGLNFDLSKVKGLFDNEKPQFKQINFKLQLLYHYIGFPINKNNNHWLFLLFDLNSKKVFVFDSMNKNLSFKEQIDLIAEILNVKNPKHILHQHSDQQKDGYSCGYRVCSLMKFYYENQFQETDEANYKYNEQKIIDELKTLIKM</sequence>
<evidence type="ECO:0000256" key="2">
    <source>
        <dbReference type="ARBA" id="ARBA00022670"/>
    </source>
</evidence>
<evidence type="ECO:0000313" key="6">
    <source>
        <dbReference type="EMBL" id="CAK89347.1"/>
    </source>
</evidence>
<dbReference type="EMBL" id="CT868654">
    <property type="protein sequence ID" value="CAK89347.1"/>
    <property type="molecule type" value="Genomic_DNA"/>
</dbReference>
<gene>
    <name evidence="6" type="ORF">GSPATT00022518001</name>
</gene>
<keyword evidence="3" id="KW-0378">Hydrolase</keyword>
<dbReference type="PANTHER" id="PTHR46468:SF1">
    <property type="entry name" value="SENTRIN-SPECIFIC PROTEASE 8"/>
    <property type="match status" value="1"/>
</dbReference>
<dbReference type="GO" id="GO:0000338">
    <property type="term" value="P:protein deneddylation"/>
    <property type="evidence" value="ECO:0000318"/>
    <property type="project" value="GO_Central"/>
</dbReference>
<dbReference type="GeneID" id="5042529"/>
<evidence type="ECO:0000256" key="4">
    <source>
        <dbReference type="ARBA" id="ARBA00022807"/>
    </source>
</evidence>
<dbReference type="GO" id="GO:0008234">
    <property type="term" value="F:cysteine-type peptidase activity"/>
    <property type="evidence" value="ECO:0007669"/>
    <property type="project" value="UniProtKB-KW"/>
</dbReference>
<evidence type="ECO:0000256" key="1">
    <source>
        <dbReference type="ARBA" id="ARBA00005234"/>
    </source>
</evidence>
<proteinExistence type="inferred from homology"/>
<dbReference type="SUPFAM" id="SSF54001">
    <property type="entry name" value="Cysteine proteinases"/>
    <property type="match status" value="1"/>
</dbReference>
<dbReference type="InterPro" id="IPR044613">
    <property type="entry name" value="Nep1/2-like"/>
</dbReference>
<dbReference type="InterPro" id="IPR038765">
    <property type="entry name" value="Papain-like_cys_pep_sf"/>
</dbReference>
<evidence type="ECO:0000313" key="7">
    <source>
        <dbReference type="Proteomes" id="UP000000600"/>
    </source>
</evidence>
<dbReference type="GO" id="GO:0006508">
    <property type="term" value="P:proteolysis"/>
    <property type="evidence" value="ECO:0007669"/>
    <property type="project" value="UniProtKB-KW"/>
</dbReference>
<feature type="domain" description="Ubiquitin-like protease family profile" evidence="5">
    <location>
        <begin position="218"/>
        <end position="392"/>
    </location>
</feature>
<keyword evidence="7" id="KW-1185">Reference proteome</keyword>